<feature type="transmembrane region" description="Helical" evidence="8">
    <location>
        <begin position="87"/>
        <end position="109"/>
    </location>
</feature>
<evidence type="ECO:0000256" key="2">
    <source>
        <dbReference type="ARBA" id="ARBA00006175"/>
    </source>
</evidence>
<evidence type="ECO:0000256" key="5">
    <source>
        <dbReference type="ARBA" id="ARBA00022989"/>
    </source>
</evidence>
<dbReference type="PRINTS" id="PR00783">
    <property type="entry name" value="MINTRINSICP"/>
</dbReference>
<feature type="transmembrane region" description="Helical" evidence="8">
    <location>
        <begin position="136"/>
        <end position="158"/>
    </location>
</feature>
<name>K8W7R0_9GAMM</name>
<dbReference type="OrthoDB" id="9807293at2"/>
<dbReference type="Pfam" id="PF00230">
    <property type="entry name" value="MIP"/>
    <property type="match status" value="1"/>
</dbReference>
<protein>
    <submittedName>
        <fullName evidence="9">Glycerol transporter</fullName>
    </submittedName>
</protein>
<gene>
    <name evidence="9" type="ORF">OO7_14834</name>
</gene>
<dbReference type="InterPro" id="IPR000425">
    <property type="entry name" value="MIP"/>
</dbReference>
<dbReference type="InterPro" id="IPR023271">
    <property type="entry name" value="Aquaporin-like"/>
</dbReference>
<dbReference type="GO" id="GO:0005886">
    <property type="term" value="C:plasma membrane"/>
    <property type="evidence" value="ECO:0007669"/>
    <property type="project" value="TreeGrafter"/>
</dbReference>
<keyword evidence="6 8" id="KW-0472">Membrane</keyword>
<sequence>MSVADAANIIFYEGLGTFVFVLLINGVCISSGLRTARSHTNEWLFLGIGAGVAVSTACFVAYEAGANLNPVVTVANALLSNISWSQVPFYIIGQMLGAMLAPLVAYLVFKQEFDKDHEFNNSTQILFFTVPEDRNLFWNTFSEAVGSFLLLLYVVFALDTSSDLGTLKYMGVGVVVASIGLAVGAPTCYAINPARDLGPRLMYSFILPIKNKGKVDWQYAIVPILGPFIGGLAVVLLKLFAVHVIA</sequence>
<feature type="transmembrane region" description="Helical" evidence="8">
    <location>
        <begin position="43"/>
        <end position="62"/>
    </location>
</feature>
<dbReference type="Proteomes" id="UP000010290">
    <property type="component" value="Chromosome"/>
</dbReference>
<keyword evidence="3 7" id="KW-0813">Transport</keyword>
<comment type="caution">
    <text evidence="9">The sequence shown here is derived from an EMBL/GenBank/DDBJ whole genome shotgun (WGS) entry which is preliminary data.</text>
</comment>
<evidence type="ECO:0000256" key="1">
    <source>
        <dbReference type="ARBA" id="ARBA00004141"/>
    </source>
</evidence>
<feature type="transmembrane region" description="Helical" evidence="8">
    <location>
        <begin position="6"/>
        <end position="31"/>
    </location>
</feature>
<dbReference type="EMBL" id="AKKN01000013">
    <property type="protein sequence ID" value="EKT53497.1"/>
    <property type="molecule type" value="Genomic_DNA"/>
</dbReference>
<organism evidence="9 10">
    <name type="scientific">Providencia sneebia DSM 19967</name>
    <dbReference type="NCBI Taxonomy" id="1141660"/>
    <lineage>
        <taxon>Bacteria</taxon>
        <taxon>Pseudomonadati</taxon>
        <taxon>Pseudomonadota</taxon>
        <taxon>Gammaproteobacteria</taxon>
        <taxon>Enterobacterales</taxon>
        <taxon>Morganellaceae</taxon>
        <taxon>Providencia</taxon>
    </lineage>
</organism>
<comment type="similarity">
    <text evidence="2 7">Belongs to the MIP/aquaporin (TC 1.A.8) family.</text>
</comment>
<feature type="transmembrane region" description="Helical" evidence="8">
    <location>
        <begin position="219"/>
        <end position="245"/>
    </location>
</feature>
<accession>K8W7R0</accession>
<evidence type="ECO:0000256" key="3">
    <source>
        <dbReference type="ARBA" id="ARBA00022448"/>
    </source>
</evidence>
<evidence type="ECO:0000256" key="6">
    <source>
        <dbReference type="ARBA" id="ARBA00023136"/>
    </source>
</evidence>
<feature type="transmembrane region" description="Helical" evidence="8">
    <location>
        <begin position="170"/>
        <end position="192"/>
    </location>
</feature>
<evidence type="ECO:0000256" key="7">
    <source>
        <dbReference type="RuleBase" id="RU000477"/>
    </source>
</evidence>
<dbReference type="HOGENOM" id="CLU_020019_9_2_6"/>
<keyword evidence="10" id="KW-1185">Reference proteome</keyword>
<dbReference type="GO" id="GO:0015254">
    <property type="term" value="F:glycerol channel activity"/>
    <property type="evidence" value="ECO:0007669"/>
    <property type="project" value="TreeGrafter"/>
</dbReference>
<evidence type="ECO:0000256" key="4">
    <source>
        <dbReference type="ARBA" id="ARBA00022692"/>
    </source>
</evidence>
<evidence type="ECO:0000256" key="8">
    <source>
        <dbReference type="SAM" id="Phobius"/>
    </source>
</evidence>
<dbReference type="Gene3D" id="1.20.1080.10">
    <property type="entry name" value="Glycerol uptake facilitator protein"/>
    <property type="match status" value="1"/>
</dbReference>
<evidence type="ECO:0000313" key="10">
    <source>
        <dbReference type="Proteomes" id="UP000010290"/>
    </source>
</evidence>
<dbReference type="InterPro" id="IPR050363">
    <property type="entry name" value="MIP/Aquaporin"/>
</dbReference>
<keyword evidence="5 8" id="KW-1133">Transmembrane helix</keyword>
<dbReference type="AlphaFoldDB" id="K8W7R0"/>
<comment type="subcellular location">
    <subcellularLocation>
        <location evidence="1">Membrane</location>
        <topology evidence="1">Multi-pass membrane protein</topology>
    </subcellularLocation>
</comment>
<dbReference type="RefSeq" id="WP_008916702.1">
    <property type="nucleotide sequence ID" value="NZ_CM001773.1"/>
</dbReference>
<evidence type="ECO:0000313" key="9">
    <source>
        <dbReference type="EMBL" id="EKT53497.1"/>
    </source>
</evidence>
<proteinExistence type="inferred from homology"/>
<reference evidence="9 10" key="1">
    <citation type="journal article" date="2012" name="BMC Genomics">
        <title>Comparative genomics of bacteria in the genus Providencia isolated from wild Drosophila melanogaster.</title>
        <authorList>
            <person name="Galac M.R."/>
            <person name="Lazzaro B.P."/>
        </authorList>
    </citation>
    <scope>NUCLEOTIDE SEQUENCE [LARGE SCALE GENOMIC DNA]</scope>
    <source>
        <strain evidence="9 10">DSM 19967</strain>
    </source>
</reference>
<keyword evidence="4 7" id="KW-0812">Transmembrane</keyword>
<dbReference type="PANTHER" id="PTHR43829:SF9">
    <property type="entry name" value="AQUAPORIN-9"/>
    <property type="match status" value="1"/>
</dbReference>
<dbReference type="PANTHER" id="PTHR43829">
    <property type="entry name" value="AQUAPORIN OR AQUAGLYCEROPORIN RELATED"/>
    <property type="match status" value="1"/>
</dbReference>
<dbReference type="SUPFAM" id="SSF81338">
    <property type="entry name" value="Aquaporin-like"/>
    <property type="match status" value="1"/>
</dbReference>
<dbReference type="PATRIC" id="fig|1141660.3.peg.2966"/>